<name>A0A540NPS6_MALBA</name>
<organism evidence="2 3">
    <name type="scientific">Malus baccata</name>
    <name type="common">Siberian crab apple</name>
    <name type="synonym">Pyrus baccata</name>
    <dbReference type="NCBI Taxonomy" id="106549"/>
    <lineage>
        <taxon>Eukaryota</taxon>
        <taxon>Viridiplantae</taxon>
        <taxon>Streptophyta</taxon>
        <taxon>Embryophyta</taxon>
        <taxon>Tracheophyta</taxon>
        <taxon>Spermatophyta</taxon>
        <taxon>Magnoliopsida</taxon>
        <taxon>eudicotyledons</taxon>
        <taxon>Gunneridae</taxon>
        <taxon>Pentapetalae</taxon>
        <taxon>rosids</taxon>
        <taxon>fabids</taxon>
        <taxon>Rosales</taxon>
        <taxon>Rosaceae</taxon>
        <taxon>Amygdaloideae</taxon>
        <taxon>Maleae</taxon>
        <taxon>Malus</taxon>
    </lineage>
</organism>
<protein>
    <submittedName>
        <fullName evidence="2">Uncharacterized protein</fullName>
    </submittedName>
</protein>
<feature type="compositionally biased region" description="Acidic residues" evidence="1">
    <location>
        <begin position="95"/>
        <end position="104"/>
    </location>
</feature>
<reference evidence="2 3" key="1">
    <citation type="journal article" date="2019" name="G3 (Bethesda)">
        <title>Sequencing of a Wild Apple (Malus baccata) Genome Unravels the Differences Between Cultivated and Wild Apple Species Regarding Disease Resistance and Cold Tolerance.</title>
        <authorList>
            <person name="Chen X."/>
        </authorList>
    </citation>
    <scope>NUCLEOTIDE SEQUENCE [LARGE SCALE GENOMIC DNA]</scope>
    <source>
        <strain evidence="3">cv. Shandingzi</strain>
        <tissue evidence="2">Leaves</tissue>
    </source>
</reference>
<keyword evidence="3" id="KW-1185">Reference proteome</keyword>
<proteinExistence type="predicted"/>
<gene>
    <name evidence="2" type="ORF">C1H46_001419</name>
</gene>
<comment type="caution">
    <text evidence="2">The sequence shown here is derived from an EMBL/GenBank/DDBJ whole genome shotgun (WGS) entry which is preliminary data.</text>
</comment>
<evidence type="ECO:0000313" key="2">
    <source>
        <dbReference type="EMBL" id="TQE13044.1"/>
    </source>
</evidence>
<dbReference type="AlphaFoldDB" id="A0A540NPS6"/>
<sequence length="134" mass="15397">MDHTFTLRWTMPSSVPFAARPFPNSNGVIFRRIHSVPVIRLALGSESCGQWETKNEALTPYGPMIARQKHQRVMETVCLDRSRRNLMRGQLEMMTSEDDDDDFEPPSGGIPYDGNSTKPEDIAEWCYVIWNLSY</sequence>
<evidence type="ECO:0000256" key="1">
    <source>
        <dbReference type="SAM" id="MobiDB-lite"/>
    </source>
</evidence>
<dbReference type="EMBL" id="VIEB01000014">
    <property type="protein sequence ID" value="TQE13044.1"/>
    <property type="molecule type" value="Genomic_DNA"/>
</dbReference>
<feature type="region of interest" description="Disordered" evidence="1">
    <location>
        <begin position="95"/>
        <end position="115"/>
    </location>
</feature>
<accession>A0A540NPS6</accession>
<evidence type="ECO:0000313" key="3">
    <source>
        <dbReference type="Proteomes" id="UP000315295"/>
    </source>
</evidence>
<dbReference type="Proteomes" id="UP000315295">
    <property type="component" value="Unassembled WGS sequence"/>
</dbReference>